<reference evidence="16" key="1">
    <citation type="journal article" date="2023" name="Mol. Phylogenet. Evol.">
        <title>Genome-scale phylogeny and comparative genomics of the fungal order Sordariales.</title>
        <authorList>
            <person name="Hensen N."/>
            <person name="Bonometti L."/>
            <person name="Westerberg I."/>
            <person name="Brannstrom I.O."/>
            <person name="Guillou S."/>
            <person name="Cros-Aarteil S."/>
            <person name="Calhoun S."/>
            <person name="Haridas S."/>
            <person name="Kuo A."/>
            <person name="Mondo S."/>
            <person name="Pangilinan J."/>
            <person name="Riley R."/>
            <person name="LaButti K."/>
            <person name="Andreopoulos B."/>
            <person name="Lipzen A."/>
            <person name="Chen C."/>
            <person name="Yan M."/>
            <person name="Daum C."/>
            <person name="Ng V."/>
            <person name="Clum A."/>
            <person name="Steindorff A."/>
            <person name="Ohm R.A."/>
            <person name="Martin F."/>
            <person name="Silar P."/>
            <person name="Natvig D.O."/>
            <person name="Lalanne C."/>
            <person name="Gautier V."/>
            <person name="Ament-Velasquez S.L."/>
            <person name="Kruys A."/>
            <person name="Hutchinson M.I."/>
            <person name="Powell A.J."/>
            <person name="Barry K."/>
            <person name="Miller A.N."/>
            <person name="Grigoriev I.V."/>
            <person name="Debuchy R."/>
            <person name="Gladieux P."/>
            <person name="Hiltunen Thoren M."/>
            <person name="Johannesson H."/>
        </authorList>
    </citation>
    <scope>NUCLEOTIDE SEQUENCE</scope>
    <source>
        <strain evidence="16">CBS 757.83</strain>
    </source>
</reference>
<feature type="active site" description="Proton acceptor" evidence="13">
    <location>
        <position position="683"/>
    </location>
</feature>
<proteinExistence type="inferred from homology"/>
<keyword evidence="10 12" id="KW-0560">Oxidoreductase</keyword>
<organism evidence="16 17">
    <name type="scientific">Parathielavia hyrcaniae</name>
    <dbReference type="NCBI Taxonomy" id="113614"/>
    <lineage>
        <taxon>Eukaryota</taxon>
        <taxon>Fungi</taxon>
        <taxon>Dikarya</taxon>
        <taxon>Ascomycota</taxon>
        <taxon>Pezizomycotina</taxon>
        <taxon>Sordariomycetes</taxon>
        <taxon>Sordariomycetidae</taxon>
        <taxon>Sordariales</taxon>
        <taxon>Chaetomiaceae</taxon>
        <taxon>Parathielavia</taxon>
    </lineage>
</organism>
<evidence type="ECO:0000256" key="9">
    <source>
        <dbReference type="ARBA" id="ARBA00022989"/>
    </source>
</evidence>
<dbReference type="GO" id="GO:0050660">
    <property type="term" value="F:flavin adenine dinucleotide binding"/>
    <property type="evidence" value="ECO:0007669"/>
    <property type="project" value="InterPro"/>
</dbReference>
<evidence type="ECO:0000256" key="1">
    <source>
        <dbReference type="ARBA" id="ARBA00000920"/>
    </source>
</evidence>
<feature type="domain" description="Glucose-methanol-choline oxidoreductase N-terminal" evidence="14">
    <location>
        <begin position="290"/>
        <end position="507"/>
    </location>
</feature>
<comment type="caution">
    <text evidence="16">The sequence shown here is derived from an EMBL/GenBank/DDBJ whole genome shotgun (WGS) entry which is preliminary data.</text>
</comment>
<evidence type="ECO:0000256" key="5">
    <source>
        <dbReference type="ARBA" id="ARBA00013125"/>
    </source>
</evidence>
<dbReference type="InterPro" id="IPR012400">
    <property type="entry name" value="Long_Oxdase"/>
</dbReference>
<evidence type="ECO:0000256" key="8">
    <source>
        <dbReference type="ARBA" id="ARBA00022827"/>
    </source>
</evidence>
<dbReference type="Gene3D" id="3.50.50.60">
    <property type="entry name" value="FAD/NAD(P)-binding domain"/>
    <property type="match status" value="2"/>
</dbReference>
<keyword evidence="8" id="KW-0274">FAD</keyword>
<dbReference type="PANTHER" id="PTHR46056">
    <property type="entry name" value="LONG-CHAIN-ALCOHOL OXIDASE"/>
    <property type="match status" value="1"/>
</dbReference>
<dbReference type="PIRSF" id="PIRSF028937">
    <property type="entry name" value="Lg_Ch_AO"/>
    <property type="match status" value="1"/>
</dbReference>
<dbReference type="EMBL" id="MU863631">
    <property type="protein sequence ID" value="KAK4102424.1"/>
    <property type="molecule type" value="Genomic_DNA"/>
</dbReference>
<reference evidence="16" key="2">
    <citation type="submission" date="2023-05" db="EMBL/GenBank/DDBJ databases">
        <authorList>
            <consortium name="Lawrence Berkeley National Laboratory"/>
            <person name="Steindorff A."/>
            <person name="Hensen N."/>
            <person name="Bonometti L."/>
            <person name="Westerberg I."/>
            <person name="Brannstrom I.O."/>
            <person name="Guillou S."/>
            <person name="Cros-Aarteil S."/>
            <person name="Calhoun S."/>
            <person name="Haridas S."/>
            <person name="Kuo A."/>
            <person name="Mondo S."/>
            <person name="Pangilinan J."/>
            <person name="Riley R."/>
            <person name="Labutti K."/>
            <person name="Andreopoulos B."/>
            <person name="Lipzen A."/>
            <person name="Chen C."/>
            <person name="Yanf M."/>
            <person name="Daum C."/>
            <person name="Ng V."/>
            <person name="Clum A."/>
            <person name="Ohm R."/>
            <person name="Martin F."/>
            <person name="Silar P."/>
            <person name="Natvig D."/>
            <person name="Lalanne C."/>
            <person name="Gautier V."/>
            <person name="Ament-Velasquez S.L."/>
            <person name="Kruys A."/>
            <person name="Hutchinson M.I."/>
            <person name="Powell A.J."/>
            <person name="Barry K."/>
            <person name="Miller A.N."/>
            <person name="Grigoriev I.V."/>
            <person name="Debuchy R."/>
            <person name="Gladieux P."/>
            <person name="Thoren M.H."/>
            <person name="Johannesson H."/>
        </authorList>
    </citation>
    <scope>NUCLEOTIDE SEQUENCE</scope>
    <source>
        <strain evidence="16">CBS 757.83</strain>
    </source>
</reference>
<evidence type="ECO:0000313" key="17">
    <source>
        <dbReference type="Proteomes" id="UP001305647"/>
    </source>
</evidence>
<dbReference type="AlphaFoldDB" id="A0AAN6Q558"/>
<evidence type="ECO:0000256" key="12">
    <source>
        <dbReference type="PIRNR" id="PIRNR028937"/>
    </source>
</evidence>
<dbReference type="InterPro" id="IPR000172">
    <property type="entry name" value="GMC_OxRdtase_N"/>
</dbReference>
<evidence type="ECO:0000256" key="6">
    <source>
        <dbReference type="ARBA" id="ARBA00022630"/>
    </source>
</evidence>
<dbReference type="EC" id="1.1.3.20" evidence="5 12"/>
<comment type="function">
    <text evidence="2">Long-chain fatty alcohol oxidase involved in the omega-oxidation pathway of lipid degradation.</text>
</comment>
<keyword evidence="17" id="KW-1185">Reference proteome</keyword>
<dbReference type="InterPro" id="IPR007867">
    <property type="entry name" value="GMC_OxRtase_C"/>
</dbReference>
<sequence length="755" mass="81630">MATTVETAPLSGPVAVDLPEAVDFLGESQWKVLMALMDAAIPAVRLDDSIATTGFKGPDNDAIYLPRSQYSDVAVEIRKAVSPLHPSSHLVEAYLAERPSDNPVFTQVLKCVLTNIPPDKQRAMRILLTILSTRPGSFLLTSYATPLPSLPISDRIKILQKWSTASLWTFRALHKSFTALAKLAHMRSSTAFAPLTGFPPVSSVWIAGSTSHPFEFLQFHPSAADPHPHPQAPVEVAADVVIVGSGCGAAVVANRLASEFGPALRILVLEKGRHYDASHFPLSQTAGLSTLFDAGGAIESDDNSMTITAGSCFGGGGTVNWSASLRTQDFVRREWAAERGLSLFESDEFEGCLDRVCGVMGVNGEAVKPNHANRVLLEGAKKLGYQADVVPQNCRGERHDCGYCTLGCFRGEKMGPVNGWFPEAAKQGAKFVEGMQVGMVILEEKEGKKVAKGVTGVWTARDGAKVEVVVRARKVIVSCGTLWSPIVLLNSGIKNPQIGKNLHLHPVNFVSGVFDHAVQPWEGGILTSVVTSFENLDSKGHGVKLEATSMMPSMSLPYFQWTSGIDYKLLAAKYGHTNAFISICRDRDSGYVYRDPANGRPRIAYTPSDFDRAHILRGVVELCRILYARAAREIHPSIAGFPSFIRQDAYESAEVEKKEFDEWLEKLQAHGNKPPVTPFASAHQMGTCRMSAEPKDGVVDPRGQVWGTEGLYVADASVFPSASGVNPMVTSMAIADWIGKGVCEDLKGEGIAAKL</sequence>
<name>A0AAN6Q558_9PEZI</name>
<evidence type="ECO:0000256" key="10">
    <source>
        <dbReference type="ARBA" id="ARBA00023002"/>
    </source>
</evidence>
<comment type="catalytic activity">
    <reaction evidence="1 12">
        <text>a long-chain primary fatty alcohol + O2 = a long-chain fatty aldehyde + H2O2</text>
        <dbReference type="Rhea" id="RHEA:22756"/>
        <dbReference type="ChEBI" id="CHEBI:15379"/>
        <dbReference type="ChEBI" id="CHEBI:16240"/>
        <dbReference type="ChEBI" id="CHEBI:17176"/>
        <dbReference type="ChEBI" id="CHEBI:77396"/>
        <dbReference type="EC" id="1.1.3.20"/>
    </reaction>
</comment>
<protein>
    <recommendedName>
        <fullName evidence="5 12">Long-chain-alcohol oxidase</fullName>
        <ecNumber evidence="5 12">1.1.3.20</ecNumber>
    </recommendedName>
</protein>
<dbReference type="GO" id="GO:0046577">
    <property type="term" value="F:long-chain-alcohol oxidase activity"/>
    <property type="evidence" value="ECO:0007669"/>
    <property type="project" value="UniProtKB-EC"/>
</dbReference>
<gene>
    <name evidence="16" type="ORF">N658DRAFT_495126</name>
</gene>
<evidence type="ECO:0000256" key="13">
    <source>
        <dbReference type="PIRSR" id="PIRSR028937-1"/>
    </source>
</evidence>
<evidence type="ECO:0000259" key="14">
    <source>
        <dbReference type="Pfam" id="PF00732"/>
    </source>
</evidence>
<evidence type="ECO:0000259" key="15">
    <source>
        <dbReference type="Pfam" id="PF05199"/>
    </source>
</evidence>
<evidence type="ECO:0000256" key="4">
    <source>
        <dbReference type="ARBA" id="ARBA00010790"/>
    </source>
</evidence>
<keyword evidence="7" id="KW-0812">Transmembrane</keyword>
<evidence type="ECO:0000256" key="3">
    <source>
        <dbReference type="ARBA" id="ARBA00004370"/>
    </source>
</evidence>
<dbReference type="Proteomes" id="UP001305647">
    <property type="component" value="Unassembled WGS sequence"/>
</dbReference>
<comment type="similarity">
    <text evidence="4 12">Belongs to the GMC oxidoreductase family.</text>
</comment>
<comment type="subcellular location">
    <subcellularLocation>
        <location evidence="3">Membrane</location>
    </subcellularLocation>
</comment>
<dbReference type="InterPro" id="IPR036188">
    <property type="entry name" value="FAD/NAD-bd_sf"/>
</dbReference>
<feature type="domain" description="Glucose-methanol-choline oxidoreductase C-terminal" evidence="15">
    <location>
        <begin position="589"/>
        <end position="735"/>
    </location>
</feature>
<dbReference type="Pfam" id="PF00732">
    <property type="entry name" value="GMC_oxred_N"/>
    <property type="match status" value="1"/>
</dbReference>
<dbReference type="PANTHER" id="PTHR46056:SF12">
    <property type="entry name" value="LONG-CHAIN-ALCOHOL OXIDASE"/>
    <property type="match status" value="1"/>
</dbReference>
<keyword evidence="6" id="KW-0285">Flavoprotein</keyword>
<dbReference type="SUPFAM" id="SSF51905">
    <property type="entry name" value="FAD/NAD(P)-binding domain"/>
    <property type="match status" value="1"/>
</dbReference>
<dbReference type="Pfam" id="PF05199">
    <property type="entry name" value="GMC_oxred_C"/>
    <property type="match status" value="1"/>
</dbReference>
<evidence type="ECO:0000313" key="16">
    <source>
        <dbReference type="EMBL" id="KAK4102424.1"/>
    </source>
</evidence>
<evidence type="ECO:0000256" key="2">
    <source>
        <dbReference type="ARBA" id="ARBA00003842"/>
    </source>
</evidence>
<evidence type="ECO:0000256" key="7">
    <source>
        <dbReference type="ARBA" id="ARBA00022692"/>
    </source>
</evidence>
<keyword evidence="11" id="KW-0472">Membrane</keyword>
<keyword evidence="9" id="KW-1133">Transmembrane helix</keyword>
<accession>A0AAN6Q558</accession>
<dbReference type="GO" id="GO:0016020">
    <property type="term" value="C:membrane"/>
    <property type="evidence" value="ECO:0007669"/>
    <property type="project" value="UniProtKB-SubCell"/>
</dbReference>
<evidence type="ECO:0000256" key="11">
    <source>
        <dbReference type="ARBA" id="ARBA00023136"/>
    </source>
</evidence>